<dbReference type="OrthoDB" id="5737388at2"/>
<evidence type="ECO:0000313" key="3">
    <source>
        <dbReference type="EMBL" id="SHE74497.1"/>
    </source>
</evidence>
<feature type="signal peptide" evidence="2">
    <location>
        <begin position="1"/>
        <end position="27"/>
    </location>
</feature>
<evidence type="ECO:0000256" key="2">
    <source>
        <dbReference type="SAM" id="SignalP"/>
    </source>
</evidence>
<keyword evidence="4" id="KW-1185">Reference proteome</keyword>
<evidence type="ECO:0000313" key="4">
    <source>
        <dbReference type="Proteomes" id="UP000184170"/>
    </source>
</evidence>
<dbReference type="Proteomes" id="UP000184170">
    <property type="component" value="Unassembled WGS sequence"/>
</dbReference>
<sequence length="95" mass="10380">MVTAGSLKKVQFYAALAMMLTALEAGAAELKLPLAEVQQELTQKTEEAFSRKLQECRDKAHEERSGTGYPVRIAEEKPVQGGAANPYPGERLTVM</sequence>
<feature type="region of interest" description="Disordered" evidence="1">
    <location>
        <begin position="54"/>
        <end position="95"/>
    </location>
</feature>
<dbReference type="STRING" id="494016.SAMN04487965_0558"/>
<feature type="compositionally biased region" description="Basic and acidic residues" evidence="1">
    <location>
        <begin position="54"/>
        <end position="65"/>
    </location>
</feature>
<feature type="chain" id="PRO_5013132787" evidence="2">
    <location>
        <begin position="28"/>
        <end position="95"/>
    </location>
</feature>
<evidence type="ECO:0000256" key="1">
    <source>
        <dbReference type="SAM" id="MobiDB-lite"/>
    </source>
</evidence>
<accession>A0A1M4VZX0</accession>
<protein>
    <submittedName>
        <fullName evidence="3">Uncharacterized protein</fullName>
    </submittedName>
</protein>
<keyword evidence="2" id="KW-0732">Signal</keyword>
<dbReference type="AlphaFoldDB" id="A0A1M4VZX0"/>
<name>A0A1M4VZX0_9GAMM</name>
<dbReference type="EMBL" id="FQVA01000001">
    <property type="protein sequence ID" value="SHE74497.1"/>
    <property type="molecule type" value="Genomic_DNA"/>
</dbReference>
<gene>
    <name evidence="3" type="ORF">SAMN04487965_0558</name>
</gene>
<proteinExistence type="predicted"/>
<reference evidence="4" key="1">
    <citation type="submission" date="2016-11" db="EMBL/GenBank/DDBJ databases">
        <authorList>
            <person name="Varghese N."/>
            <person name="Submissions S."/>
        </authorList>
    </citation>
    <scope>NUCLEOTIDE SEQUENCE [LARGE SCALE GENOMIC DNA]</scope>
    <source>
        <strain evidence="4">CGMCC 1.7063</strain>
    </source>
</reference>
<organism evidence="3 4">
    <name type="scientific">Microbulbifer donghaiensis</name>
    <dbReference type="NCBI Taxonomy" id="494016"/>
    <lineage>
        <taxon>Bacteria</taxon>
        <taxon>Pseudomonadati</taxon>
        <taxon>Pseudomonadota</taxon>
        <taxon>Gammaproteobacteria</taxon>
        <taxon>Cellvibrionales</taxon>
        <taxon>Microbulbiferaceae</taxon>
        <taxon>Microbulbifer</taxon>
    </lineage>
</organism>
<dbReference type="RefSeq" id="WP_073271210.1">
    <property type="nucleotide sequence ID" value="NZ_FQVA01000001.1"/>
</dbReference>